<proteinExistence type="predicted"/>
<sequence length="351" mass="39776" precursor="true">MNKTFLRSLALFTVTVLLVLSSVFTINLIFDPLWYFNGNTVTKRNFGFNERLTKINQLIKKRDTVDCLIFGSSRATILPAAKIDANKCFNLAFSAGRINEFSDYADYANSVLNLSISTSIIAVEPQNYFSSLSTNIPRFIKKRSYPDSFWQSYLTVDSLVYSLRLFAGLSPLEREFDENFSVFINTTAKFNPNKPLVQTVEGKVISGVNDKYNELLLVIGAEKNIFYIPPLSVWHMEDMRKKGILNSYLQSIYQLVQTGSQVIDFSVANDVTHTVENTYDGSHFSVEVNELIAKRIALALNNENQKIENDFGVIINNLSMAEYIQLHNERLSYFINTDGAGLASIHLKELD</sequence>
<evidence type="ECO:0000313" key="2">
    <source>
        <dbReference type="Proteomes" id="UP000029843"/>
    </source>
</evidence>
<comment type="caution">
    <text evidence="1">The sequence shown here is derived from an EMBL/GenBank/DDBJ whole genome shotgun (WGS) entry which is preliminary data.</text>
</comment>
<organism evidence="1 2">
    <name type="scientific">Colwellia psychrerythraea</name>
    <name type="common">Vibrio psychroerythus</name>
    <dbReference type="NCBI Taxonomy" id="28229"/>
    <lineage>
        <taxon>Bacteria</taxon>
        <taxon>Pseudomonadati</taxon>
        <taxon>Pseudomonadota</taxon>
        <taxon>Gammaproteobacteria</taxon>
        <taxon>Alteromonadales</taxon>
        <taxon>Colwelliaceae</taxon>
        <taxon>Colwellia</taxon>
    </lineage>
</organism>
<name>A0A099KVD0_COLPS</name>
<accession>A0A099KVD0</accession>
<dbReference type="RefSeq" id="WP_150113706.1">
    <property type="nucleotide sequence ID" value="NZ_JQED01000005.1"/>
</dbReference>
<dbReference type="Proteomes" id="UP000029843">
    <property type="component" value="Unassembled WGS sequence"/>
</dbReference>
<dbReference type="EMBL" id="JQED01000005">
    <property type="protein sequence ID" value="KGJ94694.1"/>
    <property type="molecule type" value="Genomic_DNA"/>
</dbReference>
<dbReference type="AlphaFoldDB" id="A0A099KVD0"/>
<protein>
    <submittedName>
        <fullName evidence="1">Uncharacterized protein</fullName>
    </submittedName>
</protein>
<dbReference type="PATRIC" id="fig|28229.4.peg.902"/>
<evidence type="ECO:0000313" key="1">
    <source>
        <dbReference type="EMBL" id="KGJ94694.1"/>
    </source>
</evidence>
<dbReference type="OrthoDB" id="5522228at2"/>
<gene>
    <name evidence="1" type="ORF">ND2E_1883</name>
</gene>
<reference evidence="1 2" key="1">
    <citation type="submission" date="2014-08" db="EMBL/GenBank/DDBJ databases">
        <title>Genomic and Phenotypic Diversity of Colwellia psychrerythraea strains from Disparate Marine Basins.</title>
        <authorList>
            <person name="Techtmann S.M."/>
            <person name="Stelling S.C."/>
            <person name="Utturkar S.M."/>
            <person name="Alshibli N."/>
            <person name="Harris A."/>
            <person name="Brown S.D."/>
            <person name="Hazen T.C."/>
        </authorList>
    </citation>
    <scope>NUCLEOTIDE SEQUENCE [LARGE SCALE GENOMIC DNA]</scope>
    <source>
        <strain evidence="1 2">ND2E</strain>
    </source>
</reference>